<evidence type="ECO:0000256" key="1">
    <source>
        <dbReference type="SAM" id="MobiDB-lite"/>
    </source>
</evidence>
<evidence type="ECO:0000313" key="3">
    <source>
        <dbReference type="Proteomes" id="UP001316803"/>
    </source>
</evidence>
<dbReference type="Gene3D" id="1.10.472.10">
    <property type="entry name" value="Cyclin-like"/>
    <property type="match status" value="2"/>
</dbReference>
<dbReference type="SUPFAM" id="SSF47954">
    <property type="entry name" value="Cyclin-like"/>
    <property type="match status" value="2"/>
</dbReference>
<proteinExistence type="predicted"/>
<comment type="caution">
    <text evidence="2">The sequence shown here is derived from an EMBL/GenBank/DDBJ whole genome shotgun (WGS) entry which is preliminary data.</text>
</comment>
<name>A0AAN8EFY7_9EURO</name>
<evidence type="ECO:0000313" key="2">
    <source>
        <dbReference type="EMBL" id="KAK5954693.1"/>
    </source>
</evidence>
<dbReference type="GO" id="GO:0016538">
    <property type="term" value="F:cyclin-dependent protein serine/threonine kinase regulator activity"/>
    <property type="evidence" value="ECO:0007669"/>
    <property type="project" value="InterPro"/>
</dbReference>
<reference evidence="2 3" key="1">
    <citation type="submission" date="2022-12" db="EMBL/GenBank/DDBJ databases">
        <title>Genomic features and morphological characterization of a novel Knufia sp. strain isolated from spacecraft assembly facility.</title>
        <authorList>
            <person name="Teixeira M."/>
            <person name="Chander A.M."/>
            <person name="Stajich J.E."/>
            <person name="Venkateswaran K."/>
        </authorList>
    </citation>
    <scope>NUCLEOTIDE SEQUENCE [LARGE SCALE GENOMIC DNA]</scope>
    <source>
        <strain evidence="2 3">FJI-L2-BK-P2</strain>
    </source>
</reference>
<dbReference type="AlphaFoldDB" id="A0AAN8EFY7"/>
<keyword evidence="3" id="KW-1185">Reference proteome</keyword>
<accession>A0AAN8EFY7</accession>
<evidence type="ECO:0008006" key="4">
    <source>
        <dbReference type="Google" id="ProtNLM"/>
    </source>
</evidence>
<dbReference type="InterPro" id="IPR043198">
    <property type="entry name" value="Cyclin/Ssn8"/>
</dbReference>
<protein>
    <recommendedName>
        <fullName evidence="4">Cyclin domain-containing protein</fullName>
    </recommendedName>
</protein>
<feature type="compositionally biased region" description="Polar residues" evidence="1">
    <location>
        <begin position="139"/>
        <end position="148"/>
    </location>
</feature>
<feature type="region of interest" description="Disordered" evidence="1">
    <location>
        <begin position="139"/>
        <end position="163"/>
    </location>
</feature>
<dbReference type="PANTHER" id="PTHR10026">
    <property type="entry name" value="CYCLIN"/>
    <property type="match status" value="1"/>
</dbReference>
<gene>
    <name evidence="2" type="ORF">OHC33_004417</name>
</gene>
<dbReference type="EMBL" id="JAKLMC020000008">
    <property type="protein sequence ID" value="KAK5954693.1"/>
    <property type="molecule type" value="Genomic_DNA"/>
</dbReference>
<dbReference type="InterPro" id="IPR036915">
    <property type="entry name" value="Cyclin-like_sf"/>
</dbReference>
<organism evidence="2 3">
    <name type="scientific">Knufia fluminis</name>
    <dbReference type="NCBI Taxonomy" id="191047"/>
    <lineage>
        <taxon>Eukaryota</taxon>
        <taxon>Fungi</taxon>
        <taxon>Dikarya</taxon>
        <taxon>Ascomycota</taxon>
        <taxon>Pezizomycotina</taxon>
        <taxon>Eurotiomycetes</taxon>
        <taxon>Chaetothyriomycetidae</taxon>
        <taxon>Chaetothyriales</taxon>
        <taxon>Trichomeriaceae</taxon>
        <taxon>Knufia</taxon>
    </lineage>
</organism>
<dbReference type="Proteomes" id="UP001316803">
    <property type="component" value="Unassembled WGS sequence"/>
</dbReference>
<sequence length="293" mass="31407">MARHTSLAAISNPLVTSKQLLEFREHQQPQAEADVALFKISLLTQAAGVLLRLPQEIIATSIVILQRYLTSTFNPSSDLKLANANITPDSAPTRASSAALYLTAKQSFYPLSPRSIINVYALLTSPTTSPLPFINPSASATNLSSSTQPPNPQPHHITEGTHQSRRQILFTTEKSILAALAFDTKVVLPHTLALTYLQSLSATASTSNPDLAERVLARLNAALLSPQLLYLTHQPNALAVAAIYLAAREVGVALVDNGVAWWEVFDVGREELGFLVLSFGSLGGFVEAKMGGG</sequence>
<dbReference type="GO" id="GO:0006357">
    <property type="term" value="P:regulation of transcription by RNA polymerase II"/>
    <property type="evidence" value="ECO:0007669"/>
    <property type="project" value="InterPro"/>
</dbReference>